<dbReference type="Proteomes" id="UP000887116">
    <property type="component" value="Unassembled WGS sequence"/>
</dbReference>
<keyword evidence="2" id="KW-1185">Reference proteome</keyword>
<evidence type="ECO:0000313" key="2">
    <source>
        <dbReference type="Proteomes" id="UP000887116"/>
    </source>
</evidence>
<comment type="caution">
    <text evidence="1">The sequence shown here is derived from an EMBL/GenBank/DDBJ whole genome shotgun (WGS) entry which is preliminary data.</text>
</comment>
<evidence type="ECO:0000313" key="1">
    <source>
        <dbReference type="EMBL" id="GFR27181.1"/>
    </source>
</evidence>
<gene>
    <name evidence="1" type="ORF">TNCT_639301</name>
</gene>
<proteinExistence type="predicted"/>
<organism evidence="1 2">
    <name type="scientific">Trichonephila clavata</name>
    <name type="common">Joro spider</name>
    <name type="synonym">Nephila clavata</name>
    <dbReference type="NCBI Taxonomy" id="2740835"/>
    <lineage>
        <taxon>Eukaryota</taxon>
        <taxon>Metazoa</taxon>
        <taxon>Ecdysozoa</taxon>
        <taxon>Arthropoda</taxon>
        <taxon>Chelicerata</taxon>
        <taxon>Arachnida</taxon>
        <taxon>Araneae</taxon>
        <taxon>Araneomorphae</taxon>
        <taxon>Entelegynae</taxon>
        <taxon>Araneoidea</taxon>
        <taxon>Nephilidae</taxon>
        <taxon>Trichonephila</taxon>
    </lineage>
</organism>
<reference evidence="1" key="1">
    <citation type="submission" date="2020-07" db="EMBL/GenBank/DDBJ databases">
        <title>Multicomponent nature underlies the extraordinary mechanical properties of spider dragline silk.</title>
        <authorList>
            <person name="Kono N."/>
            <person name="Nakamura H."/>
            <person name="Mori M."/>
            <person name="Yoshida Y."/>
            <person name="Ohtoshi R."/>
            <person name="Malay A.D."/>
            <person name="Moran D.A.P."/>
            <person name="Tomita M."/>
            <person name="Numata K."/>
            <person name="Arakawa K."/>
        </authorList>
    </citation>
    <scope>NUCLEOTIDE SEQUENCE</scope>
</reference>
<sequence length="100" mass="11648">MKVRDRVTNTNNSDIETIVNKWQKGEKFPMALRRKRQNKSPKQYGGQWRGANLWHWTNQQLKRGPVGEMNPQSIFSCVLRKNTHSSTINAMAPKSIHFVL</sequence>
<accession>A0A8X6HND2</accession>
<dbReference type="AlphaFoldDB" id="A0A8X6HND2"/>
<name>A0A8X6HND2_TRICU</name>
<dbReference type="EMBL" id="BMAO01008876">
    <property type="protein sequence ID" value="GFR27181.1"/>
    <property type="molecule type" value="Genomic_DNA"/>
</dbReference>
<protein>
    <submittedName>
        <fullName evidence="1">Uncharacterized protein</fullName>
    </submittedName>
</protein>